<dbReference type="EMBL" id="MU007017">
    <property type="protein sequence ID" value="KAF2434174.1"/>
    <property type="molecule type" value="Genomic_DNA"/>
</dbReference>
<keyword evidence="3" id="KW-1185">Reference proteome</keyword>
<sequence length="130" mass="13780">MSHSSYIARLALLNFFTLLSFTHAICYFSDGTTVANNDVPCQGSGNSTCCGPGYACLSNHICEWTEAVVGPKPNTVFFRGSCTDPTFNNENCPLFCMGSGDTPNGGIGISQWPTLGNAVLLPECEPCLIG</sequence>
<keyword evidence="1" id="KW-0732">Signal</keyword>
<reference evidence="2" key="1">
    <citation type="journal article" date="2020" name="Stud. Mycol.">
        <title>101 Dothideomycetes genomes: a test case for predicting lifestyles and emergence of pathogens.</title>
        <authorList>
            <person name="Haridas S."/>
            <person name="Albert R."/>
            <person name="Binder M."/>
            <person name="Bloem J."/>
            <person name="Labutti K."/>
            <person name="Salamov A."/>
            <person name="Andreopoulos B."/>
            <person name="Baker S."/>
            <person name="Barry K."/>
            <person name="Bills G."/>
            <person name="Bluhm B."/>
            <person name="Cannon C."/>
            <person name="Castanera R."/>
            <person name="Culley D."/>
            <person name="Daum C."/>
            <person name="Ezra D."/>
            <person name="Gonzalez J."/>
            <person name="Henrissat B."/>
            <person name="Kuo A."/>
            <person name="Liang C."/>
            <person name="Lipzen A."/>
            <person name="Lutzoni F."/>
            <person name="Magnuson J."/>
            <person name="Mondo S."/>
            <person name="Nolan M."/>
            <person name="Ohm R."/>
            <person name="Pangilinan J."/>
            <person name="Park H.-J."/>
            <person name="Ramirez L."/>
            <person name="Alfaro M."/>
            <person name="Sun H."/>
            <person name="Tritt A."/>
            <person name="Yoshinaga Y."/>
            <person name="Zwiers L.-H."/>
            <person name="Turgeon B."/>
            <person name="Goodwin S."/>
            <person name="Spatafora J."/>
            <person name="Crous P."/>
            <person name="Grigoriev I."/>
        </authorList>
    </citation>
    <scope>NUCLEOTIDE SEQUENCE</scope>
    <source>
        <strain evidence="2">CBS 130266</strain>
    </source>
</reference>
<proteinExistence type="predicted"/>
<feature type="chain" id="PRO_5040320682" evidence="1">
    <location>
        <begin position="25"/>
        <end position="130"/>
    </location>
</feature>
<evidence type="ECO:0000313" key="2">
    <source>
        <dbReference type="EMBL" id="KAF2434174.1"/>
    </source>
</evidence>
<evidence type="ECO:0000256" key="1">
    <source>
        <dbReference type="SAM" id="SignalP"/>
    </source>
</evidence>
<dbReference type="AlphaFoldDB" id="A0A9P4NZV8"/>
<name>A0A9P4NZV8_9PEZI</name>
<gene>
    <name evidence="2" type="ORF">EJ08DRAFT_646623</name>
</gene>
<protein>
    <submittedName>
        <fullName evidence="2">Uncharacterized protein</fullName>
    </submittedName>
</protein>
<accession>A0A9P4NZV8</accession>
<evidence type="ECO:0000313" key="3">
    <source>
        <dbReference type="Proteomes" id="UP000800235"/>
    </source>
</evidence>
<feature type="signal peptide" evidence="1">
    <location>
        <begin position="1"/>
        <end position="24"/>
    </location>
</feature>
<dbReference type="Proteomes" id="UP000800235">
    <property type="component" value="Unassembled WGS sequence"/>
</dbReference>
<comment type="caution">
    <text evidence="2">The sequence shown here is derived from an EMBL/GenBank/DDBJ whole genome shotgun (WGS) entry which is preliminary data.</text>
</comment>
<dbReference type="OrthoDB" id="5215637at2759"/>
<organism evidence="2 3">
    <name type="scientific">Tothia fuscella</name>
    <dbReference type="NCBI Taxonomy" id="1048955"/>
    <lineage>
        <taxon>Eukaryota</taxon>
        <taxon>Fungi</taxon>
        <taxon>Dikarya</taxon>
        <taxon>Ascomycota</taxon>
        <taxon>Pezizomycotina</taxon>
        <taxon>Dothideomycetes</taxon>
        <taxon>Pleosporomycetidae</taxon>
        <taxon>Venturiales</taxon>
        <taxon>Cylindrosympodiaceae</taxon>
        <taxon>Tothia</taxon>
    </lineage>
</organism>